<dbReference type="AlphaFoldDB" id="A0A3B0VQR2"/>
<sequence>MQPIKLIVGLGNPGIKYTQTRHNAGFGFIDAICDKYGLTIKENKKLHGYADKVNIAGHNVWLLKPTTFMNHSGRAVASLANFYKISNAEILVAYDELDLPTGTAKLKHGGGHGGHNGLRDIITLTGCNDFCRLRLGIGHPGHKSQVVSWVLNRASVDDEISIELAIKNSVAIIEDLLDGNLAKAMKDLHTKDNTL</sequence>
<evidence type="ECO:0000313" key="6">
    <source>
        <dbReference type="EMBL" id="VAW33894.1"/>
    </source>
</evidence>
<keyword evidence="3 6" id="KW-0378">Hydrolase</keyword>
<dbReference type="PANTHER" id="PTHR17224">
    <property type="entry name" value="PEPTIDYL-TRNA HYDROLASE"/>
    <property type="match status" value="1"/>
</dbReference>
<dbReference type="Gene3D" id="3.40.50.1470">
    <property type="entry name" value="Peptidyl-tRNA hydrolase"/>
    <property type="match status" value="1"/>
</dbReference>
<keyword evidence="4" id="KW-0694">RNA-binding</keyword>
<dbReference type="PROSITE" id="PS01195">
    <property type="entry name" value="PEPT_TRNA_HYDROL_1"/>
    <property type="match status" value="1"/>
</dbReference>
<dbReference type="GO" id="GO:0000049">
    <property type="term" value="F:tRNA binding"/>
    <property type="evidence" value="ECO:0007669"/>
    <property type="project" value="UniProtKB-KW"/>
</dbReference>
<dbReference type="GO" id="GO:0004045">
    <property type="term" value="F:peptidyl-tRNA hydrolase activity"/>
    <property type="evidence" value="ECO:0007669"/>
    <property type="project" value="UniProtKB-EC"/>
</dbReference>
<keyword evidence="2" id="KW-0820">tRNA-binding</keyword>
<reference evidence="6" key="1">
    <citation type="submission" date="2018-06" db="EMBL/GenBank/DDBJ databases">
        <authorList>
            <person name="Zhirakovskaya E."/>
        </authorList>
    </citation>
    <scope>NUCLEOTIDE SEQUENCE</scope>
</reference>
<dbReference type="SUPFAM" id="SSF53178">
    <property type="entry name" value="Peptidyl-tRNA hydrolase-like"/>
    <property type="match status" value="1"/>
</dbReference>
<evidence type="ECO:0000256" key="5">
    <source>
        <dbReference type="ARBA" id="ARBA00038063"/>
    </source>
</evidence>
<evidence type="ECO:0000256" key="2">
    <source>
        <dbReference type="ARBA" id="ARBA00022555"/>
    </source>
</evidence>
<dbReference type="EC" id="3.1.1.29" evidence="1"/>
<organism evidence="6">
    <name type="scientific">hydrothermal vent metagenome</name>
    <dbReference type="NCBI Taxonomy" id="652676"/>
    <lineage>
        <taxon>unclassified sequences</taxon>
        <taxon>metagenomes</taxon>
        <taxon>ecological metagenomes</taxon>
    </lineage>
</organism>
<dbReference type="PANTHER" id="PTHR17224:SF1">
    <property type="entry name" value="PEPTIDYL-TRNA HYDROLASE"/>
    <property type="match status" value="1"/>
</dbReference>
<dbReference type="PROSITE" id="PS01196">
    <property type="entry name" value="PEPT_TRNA_HYDROL_2"/>
    <property type="match status" value="1"/>
</dbReference>
<dbReference type="CDD" id="cd00462">
    <property type="entry name" value="PTH"/>
    <property type="match status" value="1"/>
</dbReference>
<dbReference type="EMBL" id="UOEW01000047">
    <property type="protein sequence ID" value="VAW33894.1"/>
    <property type="molecule type" value="Genomic_DNA"/>
</dbReference>
<protein>
    <recommendedName>
        <fullName evidence="1">peptidyl-tRNA hydrolase</fullName>
        <ecNumber evidence="1">3.1.1.29</ecNumber>
    </recommendedName>
</protein>
<dbReference type="NCBIfam" id="TIGR00447">
    <property type="entry name" value="pth"/>
    <property type="match status" value="1"/>
</dbReference>
<accession>A0A3B0VQR2</accession>
<dbReference type="InterPro" id="IPR036416">
    <property type="entry name" value="Pept_tRNA_hydro_sf"/>
</dbReference>
<gene>
    <name evidence="6" type="ORF">MNBD_GAMMA01-1278</name>
</gene>
<dbReference type="HAMAP" id="MF_00083">
    <property type="entry name" value="Pept_tRNA_hydro_bact"/>
    <property type="match status" value="1"/>
</dbReference>
<dbReference type="Pfam" id="PF01195">
    <property type="entry name" value="Pept_tRNA_hydro"/>
    <property type="match status" value="1"/>
</dbReference>
<dbReference type="InterPro" id="IPR018171">
    <property type="entry name" value="Pept_tRNA_hydro_CS"/>
</dbReference>
<evidence type="ECO:0000256" key="3">
    <source>
        <dbReference type="ARBA" id="ARBA00022801"/>
    </source>
</evidence>
<evidence type="ECO:0000256" key="4">
    <source>
        <dbReference type="ARBA" id="ARBA00022884"/>
    </source>
</evidence>
<proteinExistence type="inferred from homology"/>
<name>A0A3B0VQR2_9ZZZZ</name>
<dbReference type="InterPro" id="IPR001328">
    <property type="entry name" value="Pept_tRNA_hydro"/>
</dbReference>
<dbReference type="FunFam" id="3.40.50.1470:FF:000001">
    <property type="entry name" value="Peptidyl-tRNA hydrolase"/>
    <property type="match status" value="1"/>
</dbReference>
<evidence type="ECO:0000256" key="1">
    <source>
        <dbReference type="ARBA" id="ARBA00013260"/>
    </source>
</evidence>
<comment type="similarity">
    <text evidence="5">Belongs to the PTH family.</text>
</comment>